<feature type="transmembrane region" description="Helical" evidence="2">
    <location>
        <begin position="83"/>
        <end position="105"/>
    </location>
</feature>
<dbReference type="GO" id="GO:0006629">
    <property type="term" value="P:lipid metabolic process"/>
    <property type="evidence" value="ECO:0007669"/>
    <property type="project" value="InterPro"/>
</dbReference>
<dbReference type="AlphaFoldDB" id="A0A2P6U0V4"/>
<keyword evidence="5" id="KW-1185">Reference proteome</keyword>
<keyword evidence="2" id="KW-0812">Transmembrane</keyword>
<dbReference type="PANTHER" id="PTHR45856:SF24">
    <property type="entry name" value="FUNGAL LIPASE-LIKE DOMAIN-CONTAINING PROTEIN"/>
    <property type="match status" value="1"/>
</dbReference>
<protein>
    <submittedName>
        <fullName evidence="4">Alpha beta-hydrolase</fullName>
    </submittedName>
</protein>
<keyword evidence="2" id="KW-1133">Transmembrane helix</keyword>
<feature type="transmembrane region" description="Helical" evidence="2">
    <location>
        <begin position="290"/>
        <end position="317"/>
    </location>
</feature>
<dbReference type="PANTHER" id="PTHR45856">
    <property type="entry name" value="ALPHA/BETA-HYDROLASES SUPERFAMILY PROTEIN"/>
    <property type="match status" value="1"/>
</dbReference>
<keyword evidence="2" id="KW-0472">Membrane</keyword>
<dbReference type="SUPFAM" id="SSF53474">
    <property type="entry name" value="alpha/beta-Hydrolases"/>
    <property type="match status" value="1"/>
</dbReference>
<dbReference type="InterPro" id="IPR029058">
    <property type="entry name" value="AB_hydrolase_fold"/>
</dbReference>
<accession>A0A2P6U0V4</accession>
<dbReference type="Pfam" id="PF01764">
    <property type="entry name" value="Lipase_3"/>
    <property type="match status" value="2"/>
</dbReference>
<feature type="region of interest" description="Disordered" evidence="1">
    <location>
        <begin position="752"/>
        <end position="784"/>
    </location>
</feature>
<feature type="compositionally biased region" description="Gly residues" evidence="1">
    <location>
        <begin position="570"/>
        <end position="592"/>
    </location>
</feature>
<name>A0A2P6U0V4_CHLSO</name>
<feature type="compositionally biased region" description="Low complexity" evidence="1">
    <location>
        <begin position="152"/>
        <end position="165"/>
    </location>
</feature>
<dbReference type="InterPro" id="IPR002921">
    <property type="entry name" value="Fungal_lipase-type"/>
</dbReference>
<dbReference type="GO" id="GO:0016787">
    <property type="term" value="F:hydrolase activity"/>
    <property type="evidence" value="ECO:0007669"/>
    <property type="project" value="UniProtKB-KW"/>
</dbReference>
<feature type="compositionally biased region" description="Gly residues" evidence="1">
    <location>
        <begin position="766"/>
        <end position="783"/>
    </location>
</feature>
<feature type="region of interest" description="Disordered" evidence="1">
    <location>
        <begin position="679"/>
        <end position="709"/>
    </location>
</feature>
<evidence type="ECO:0000256" key="2">
    <source>
        <dbReference type="SAM" id="Phobius"/>
    </source>
</evidence>
<feature type="domain" description="Fungal lipase-type" evidence="3">
    <location>
        <begin position="711"/>
        <end position="738"/>
    </location>
</feature>
<reference evidence="4 5" key="1">
    <citation type="journal article" date="2018" name="Plant J.">
        <title>Genome sequences of Chlorella sorokiniana UTEX 1602 and Micractinium conductrix SAG 241.80: implications to maltose excretion by a green alga.</title>
        <authorList>
            <person name="Arriola M.B."/>
            <person name="Velmurugan N."/>
            <person name="Zhang Y."/>
            <person name="Plunkett M.H."/>
            <person name="Hondzo H."/>
            <person name="Barney B.M."/>
        </authorList>
    </citation>
    <scope>NUCLEOTIDE SEQUENCE [LARGE SCALE GENOMIC DNA]</scope>
    <source>
        <strain evidence="5">UTEX 1602</strain>
    </source>
</reference>
<dbReference type="InterPro" id="IPR051218">
    <property type="entry name" value="Sec_MonoDiacylglyc_Lipase"/>
</dbReference>
<proteinExistence type="predicted"/>
<dbReference type="OrthoDB" id="514788at2759"/>
<evidence type="ECO:0000313" key="4">
    <source>
        <dbReference type="EMBL" id="PRW59946.1"/>
    </source>
</evidence>
<evidence type="ECO:0000313" key="5">
    <source>
        <dbReference type="Proteomes" id="UP000239899"/>
    </source>
</evidence>
<gene>
    <name evidence="4" type="ORF">C2E21_1652</name>
</gene>
<feature type="transmembrane region" description="Helical" evidence="2">
    <location>
        <begin position="337"/>
        <end position="359"/>
    </location>
</feature>
<dbReference type="Proteomes" id="UP000239899">
    <property type="component" value="Unassembled WGS sequence"/>
</dbReference>
<feature type="region of interest" description="Disordered" evidence="1">
    <location>
        <begin position="566"/>
        <end position="611"/>
    </location>
</feature>
<organism evidence="4 5">
    <name type="scientific">Chlorella sorokiniana</name>
    <name type="common">Freshwater green alga</name>
    <dbReference type="NCBI Taxonomy" id="3076"/>
    <lineage>
        <taxon>Eukaryota</taxon>
        <taxon>Viridiplantae</taxon>
        <taxon>Chlorophyta</taxon>
        <taxon>core chlorophytes</taxon>
        <taxon>Trebouxiophyceae</taxon>
        <taxon>Chlorellales</taxon>
        <taxon>Chlorellaceae</taxon>
        <taxon>Chlorella clade</taxon>
        <taxon>Chlorella</taxon>
    </lineage>
</organism>
<feature type="region of interest" description="Disordered" evidence="1">
    <location>
        <begin position="152"/>
        <end position="210"/>
    </location>
</feature>
<dbReference type="EMBL" id="LHPG02000003">
    <property type="protein sequence ID" value="PRW59946.1"/>
    <property type="molecule type" value="Genomic_DNA"/>
</dbReference>
<feature type="transmembrane region" description="Helical" evidence="2">
    <location>
        <begin position="50"/>
        <end position="71"/>
    </location>
</feature>
<feature type="transmembrane region" description="Helical" evidence="2">
    <location>
        <begin position="222"/>
        <end position="241"/>
    </location>
</feature>
<evidence type="ECO:0000259" key="3">
    <source>
        <dbReference type="Pfam" id="PF01764"/>
    </source>
</evidence>
<feature type="transmembrane region" description="Helical" evidence="2">
    <location>
        <begin position="6"/>
        <end position="29"/>
    </location>
</feature>
<comment type="caution">
    <text evidence="4">The sequence shown here is derived from an EMBL/GenBank/DDBJ whole genome shotgun (WGS) entry which is preliminary data.</text>
</comment>
<evidence type="ECO:0000256" key="1">
    <source>
        <dbReference type="SAM" id="MobiDB-lite"/>
    </source>
</evidence>
<dbReference type="Gene3D" id="3.40.50.1820">
    <property type="entry name" value="alpha/beta hydrolase"/>
    <property type="match status" value="2"/>
</dbReference>
<feature type="domain" description="Fungal lipase-type" evidence="3">
    <location>
        <begin position="787"/>
        <end position="828"/>
    </location>
</feature>
<sequence>MRSSQTEIVNICVASVCLVPLLAVGAWFGARTLAALRCPTTIRWGRQRKYLLAMTGLDLVLQVINLATFLGSNIYSLAYPCALYAPAMDVFFLLSMTTVNTLFFCSLSRPLSIFPEGTLHRMQQRWAARGWLGRCAAALACCYCGGGGTAAAAAGPSSSSSRQGASNGGSRPGSWSKAGSAPLPEADVEGQDGGKDVDKDSDAEDWEPASPGHRRAVRLGHVLLFCLLWVPLEALIAAATASSMGAFGSESLFVCLDNSCTDKIPWRKARAELSWEDCKSFNWECTLDGYAIGLSAAVGGLFLVYSAVFLLLMFFVLMEYRRLAYTPHRVMNVVARLLLRTRGYASFFFIIAVATVFYINVNSCNANLQLWLGLTPVYISWTILDITEAFLYCPSEPKDCALKLHSLLQRFAWTEAEAPAVFAERGLPDEPLFCFETALKMSYFCMHIYRHFNPQSTVSSLQTALALYNCDHYEWIREPVHDMNCLLCWGPDTLVITFRGTQSLANVKADAQFWRSPHPPVRGKLWLGSRPMIHSGFLASWNGEGLDLQVLLRVRQILDGQQHAYISGGSSSGGGSGVNGGSKDGGDGGGEDGSGKCTGSSKHGGGGGGMAPFETTVVRCCSRAHEQKEAELAEAAAAARAAEAAEAGPGGHIHIEAELDAAASQLLSLASPLRGSSSIGLPGSPGARAREASWGGSMRSASSSTASSAGRPFRIFVTGHSLGGAVGTLCAFDIERELQRWGYTTVPSPFSTVDPAAPAPGPPGTSNGGGGNSGSSSGSGGARGRPVSVTCYTYGAPRTGNHAFANEMIERVPDTWAVINDQDLVAKAGKFLFLFKRCGHVALINPEGDLIVNPSFLELNVQRSSYHASVSQHLLLSYNKSLAAILRGQHEGKSISGGVEAFALLTSNPAVRELLVRPLAIRMVSLRRYIHQSLPSVPEAAHPFGSSEAMAGEPEAMAAAAGRKEADLSGMGEGDDEAAVVQEGQDGPLTGMQRLASTVREMAQGML</sequence>